<dbReference type="NCBIfam" id="TIGR02483">
    <property type="entry name" value="PFK_mixed"/>
    <property type="match status" value="1"/>
</dbReference>
<gene>
    <name evidence="12" type="primary">pfkA</name>
    <name evidence="14" type="ORF">MTY_0204</name>
</gene>
<dbReference type="HAMAP" id="MF_01976">
    <property type="entry name" value="Phosphofructokinase_III"/>
    <property type="match status" value="1"/>
</dbReference>
<accession>A0A0S6UBA9</accession>
<dbReference type="InterPro" id="IPR012003">
    <property type="entry name" value="ATP_PFK_prok-type"/>
</dbReference>
<dbReference type="GO" id="GO:0003872">
    <property type="term" value="F:6-phosphofructokinase activity"/>
    <property type="evidence" value="ECO:0007669"/>
    <property type="project" value="UniProtKB-UniRule"/>
</dbReference>
<organism evidence="14">
    <name type="scientific">Moorella thermoacetica Y72</name>
    <dbReference type="NCBI Taxonomy" id="1325331"/>
    <lineage>
        <taxon>Bacteria</taxon>
        <taxon>Bacillati</taxon>
        <taxon>Bacillota</taxon>
        <taxon>Clostridia</taxon>
        <taxon>Neomoorellales</taxon>
        <taxon>Neomoorellaceae</taxon>
        <taxon>Neomoorella</taxon>
    </lineage>
</organism>
<sequence length="363" mass="38836">MRDLPKRLGILTGGGDCPGLNAVIRAATKTAMSHGYEMIGFLDGYTGVVEGRYIKLDPAAISGLLHRGGTILGTNNRSNPFYFPIQENGETIYRDMSDLAIERLKEMNIEVLLVVGGDGTLAGARDFKAKGARVIGIPKTIDNDLAATDQTFGFDTAVRTATDALDKLHTTAESHHRVMVLELMGRYAGWIALYSGLAGGADVILIPEIPWNIESVLAKIEARRAEGKPFSIVVVAEGVKSPEGELVVQRRVEGSVERVRLGGIGQLVGKLIEEKSGIETRVTVLGHIQRGGSPSSYDRVLATRFGVAAAELAVRGVHGVMVCLRGSEISHVPLEEAVGKPRTIPRDHQLLAAARAIGISFGE</sequence>
<dbReference type="Gene3D" id="3.40.50.460">
    <property type="entry name" value="Phosphofructokinase domain"/>
    <property type="match status" value="1"/>
</dbReference>
<dbReference type="InterPro" id="IPR022953">
    <property type="entry name" value="ATP_PFK"/>
</dbReference>
<dbReference type="Proteomes" id="UP000063718">
    <property type="component" value="Unassembled WGS sequence"/>
</dbReference>
<evidence type="ECO:0000256" key="5">
    <source>
        <dbReference type="ARBA" id="ARBA00022679"/>
    </source>
</evidence>
<evidence type="ECO:0000259" key="13">
    <source>
        <dbReference type="Pfam" id="PF00365"/>
    </source>
</evidence>
<keyword evidence="10 12" id="KW-0460">Magnesium</keyword>
<dbReference type="EMBL" id="DF238840">
    <property type="protein sequence ID" value="GAF24876.1"/>
    <property type="molecule type" value="Genomic_DNA"/>
</dbReference>
<comment type="cofactor">
    <cofactor evidence="1 12">
        <name>Mg(2+)</name>
        <dbReference type="ChEBI" id="CHEBI:18420"/>
    </cofactor>
</comment>
<dbReference type="SUPFAM" id="SSF53784">
    <property type="entry name" value="Phosphofructokinase"/>
    <property type="match status" value="1"/>
</dbReference>
<evidence type="ECO:0000256" key="1">
    <source>
        <dbReference type="ARBA" id="ARBA00001946"/>
    </source>
</evidence>
<evidence type="ECO:0000256" key="10">
    <source>
        <dbReference type="ARBA" id="ARBA00022842"/>
    </source>
</evidence>
<dbReference type="EC" id="2.7.1.11" evidence="12"/>
<feature type="binding site" description="in other chain" evidence="12">
    <location>
        <begin position="140"/>
        <end position="142"/>
    </location>
    <ligand>
        <name>substrate</name>
        <note>ligand shared between dimeric partners</note>
    </ligand>
</feature>
<dbReference type="PANTHER" id="PTHR13697:SF52">
    <property type="entry name" value="ATP-DEPENDENT 6-PHOSPHOFRUCTOKINASE 3"/>
    <property type="match status" value="1"/>
</dbReference>
<comment type="pathway">
    <text evidence="3 12">Carbohydrate degradation; glycolysis; D-glyceraldehyde 3-phosphate and glycerone phosphate from D-glucose: step 3/4.</text>
</comment>
<feature type="binding site" evidence="12">
    <location>
        <begin position="77"/>
        <end position="78"/>
    </location>
    <ligand>
        <name>ATP</name>
        <dbReference type="ChEBI" id="CHEBI:30616"/>
    </ligand>
</feature>
<reference evidence="14" key="1">
    <citation type="journal article" date="2014" name="Gene">
        <title>Genome-guided analysis of transformation efficiency and carbon dioxide assimilation by Moorella thermoacetica Y72.</title>
        <authorList>
            <person name="Tsukahara K."/>
            <person name="Kita A."/>
            <person name="Nakashimada Y."/>
            <person name="Hoshino T."/>
            <person name="Murakami K."/>
        </authorList>
    </citation>
    <scope>NUCLEOTIDE SEQUENCE [LARGE SCALE GENOMIC DNA]</scope>
    <source>
        <strain evidence="14">Y72</strain>
    </source>
</reference>
<feature type="binding site" evidence="12">
    <location>
        <position position="15"/>
    </location>
    <ligand>
        <name>ATP</name>
        <dbReference type="ChEBI" id="CHEBI:30616"/>
    </ligand>
</feature>
<dbReference type="GO" id="GO:0005524">
    <property type="term" value="F:ATP binding"/>
    <property type="evidence" value="ECO:0007669"/>
    <property type="project" value="UniProtKB-KW"/>
</dbReference>
<feature type="active site" description="Proton acceptor" evidence="12">
    <location>
        <position position="142"/>
    </location>
</feature>
<keyword evidence="9 12" id="KW-0067">ATP-binding</keyword>
<evidence type="ECO:0000256" key="6">
    <source>
        <dbReference type="ARBA" id="ARBA00022723"/>
    </source>
</evidence>
<keyword evidence="11 12" id="KW-0324">Glycolysis</keyword>
<dbReference type="PROSITE" id="PS00433">
    <property type="entry name" value="PHOSPHOFRUCTOKINASE"/>
    <property type="match status" value="1"/>
</dbReference>
<evidence type="ECO:0000256" key="12">
    <source>
        <dbReference type="HAMAP-Rule" id="MF_01976"/>
    </source>
</evidence>
<feature type="domain" description="Phosphofructokinase" evidence="13">
    <location>
        <begin position="7"/>
        <end position="312"/>
    </location>
</feature>
<dbReference type="PIRSF" id="PIRSF000532">
    <property type="entry name" value="ATP_PFK_prok"/>
    <property type="match status" value="1"/>
</dbReference>
<evidence type="ECO:0000256" key="9">
    <source>
        <dbReference type="ARBA" id="ARBA00022840"/>
    </source>
</evidence>
<keyword evidence="8 12" id="KW-0418">Kinase</keyword>
<dbReference type="GO" id="GO:0016208">
    <property type="term" value="F:AMP binding"/>
    <property type="evidence" value="ECO:0007669"/>
    <property type="project" value="TreeGrafter"/>
</dbReference>
<dbReference type="PRINTS" id="PR00476">
    <property type="entry name" value="PHFRCTKINASE"/>
</dbReference>
<feature type="binding site" evidence="12">
    <location>
        <begin position="117"/>
        <end position="120"/>
    </location>
    <ligand>
        <name>ATP</name>
        <dbReference type="ChEBI" id="CHEBI:30616"/>
    </ligand>
</feature>
<dbReference type="FunFam" id="3.40.50.460:FF:000002">
    <property type="entry name" value="ATP-dependent 6-phosphofructokinase"/>
    <property type="match status" value="1"/>
</dbReference>
<name>A0A0S6UBA9_NEOTH</name>
<evidence type="ECO:0000256" key="2">
    <source>
        <dbReference type="ARBA" id="ARBA00004496"/>
    </source>
</evidence>
<dbReference type="AlphaFoldDB" id="A0A0S6UBA9"/>
<dbReference type="InterPro" id="IPR015912">
    <property type="entry name" value="Phosphofructokinase_CS"/>
</dbReference>
<dbReference type="Gene3D" id="3.40.50.450">
    <property type="match status" value="1"/>
</dbReference>
<keyword evidence="6 12" id="KW-0479">Metal-binding</keyword>
<feature type="binding site" evidence="12">
    <location>
        <position position="177"/>
    </location>
    <ligand>
        <name>substrate</name>
        <note>ligand shared between dimeric partners</note>
    </ligand>
</feature>
<dbReference type="GO" id="GO:0070095">
    <property type="term" value="F:fructose-6-phosphate binding"/>
    <property type="evidence" value="ECO:0007669"/>
    <property type="project" value="TreeGrafter"/>
</dbReference>
<dbReference type="GO" id="GO:0006002">
    <property type="term" value="P:fructose 6-phosphate metabolic process"/>
    <property type="evidence" value="ECO:0007669"/>
    <property type="project" value="InterPro"/>
</dbReference>
<feature type="site" description="Important for substrate specificity; cannot use PPi as phosphoryl donor" evidence="12">
    <location>
        <position position="119"/>
    </location>
</feature>
<dbReference type="InterPro" id="IPR035966">
    <property type="entry name" value="PKF_sf"/>
</dbReference>
<proteinExistence type="inferred from homology"/>
<feature type="binding site" evidence="12">
    <location>
        <position position="281"/>
    </location>
    <ligand>
        <name>substrate</name>
        <note>ligand shared between dimeric partners</note>
    </ligand>
</feature>
<dbReference type="GO" id="GO:0042802">
    <property type="term" value="F:identical protein binding"/>
    <property type="evidence" value="ECO:0007669"/>
    <property type="project" value="TreeGrafter"/>
</dbReference>
<evidence type="ECO:0000313" key="14">
    <source>
        <dbReference type="EMBL" id="GAF24876.1"/>
    </source>
</evidence>
<dbReference type="GO" id="GO:0048029">
    <property type="term" value="F:monosaccharide binding"/>
    <property type="evidence" value="ECO:0007669"/>
    <property type="project" value="TreeGrafter"/>
</dbReference>
<dbReference type="GO" id="GO:0047334">
    <property type="term" value="F:diphosphate-fructose-6-phosphate 1-phosphotransferase activity"/>
    <property type="evidence" value="ECO:0007669"/>
    <property type="project" value="InterPro"/>
</dbReference>
<feature type="binding site" description="in other chain" evidence="12">
    <location>
        <begin position="184"/>
        <end position="186"/>
    </location>
    <ligand>
        <name>substrate</name>
        <note>ligand shared between dimeric partners</note>
    </ligand>
</feature>
<keyword evidence="5 12" id="KW-0808">Transferase</keyword>
<dbReference type="GO" id="GO:0046872">
    <property type="term" value="F:metal ion binding"/>
    <property type="evidence" value="ECO:0007669"/>
    <property type="project" value="UniProtKB-KW"/>
</dbReference>
<dbReference type="Pfam" id="PF00365">
    <property type="entry name" value="PFK"/>
    <property type="match status" value="1"/>
</dbReference>
<evidence type="ECO:0000256" key="4">
    <source>
        <dbReference type="ARBA" id="ARBA00022490"/>
    </source>
</evidence>
<dbReference type="PANTHER" id="PTHR13697">
    <property type="entry name" value="PHOSPHOFRUCTOKINASE"/>
    <property type="match status" value="1"/>
</dbReference>
<feature type="binding site" description="in other chain" evidence="12">
    <location>
        <position position="237"/>
    </location>
    <ligand>
        <name>substrate</name>
        <note>ligand shared between dimeric partners</note>
    </ligand>
</feature>
<dbReference type="InterPro" id="IPR000023">
    <property type="entry name" value="Phosphofructokinase_dom"/>
</dbReference>
<dbReference type="InterPro" id="IPR012829">
    <property type="entry name" value="Phosphofructokinase_III"/>
</dbReference>
<comment type="catalytic activity">
    <reaction evidence="12">
        <text>beta-D-fructose 6-phosphate + ATP = beta-D-fructose 1,6-bisphosphate + ADP + H(+)</text>
        <dbReference type="Rhea" id="RHEA:16109"/>
        <dbReference type="ChEBI" id="CHEBI:15378"/>
        <dbReference type="ChEBI" id="CHEBI:30616"/>
        <dbReference type="ChEBI" id="CHEBI:32966"/>
        <dbReference type="ChEBI" id="CHEBI:57634"/>
        <dbReference type="ChEBI" id="CHEBI:456216"/>
        <dbReference type="EC" id="2.7.1.11"/>
    </reaction>
</comment>
<dbReference type="GO" id="GO:0030388">
    <property type="term" value="P:fructose 1,6-bisphosphate metabolic process"/>
    <property type="evidence" value="ECO:0007669"/>
    <property type="project" value="TreeGrafter"/>
</dbReference>
<comment type="subcellular location">
    <subcellularLocation>
        <location evidence="2 12">Cytoplasm</location>
    </subcellularLocation>
</comment>
<dbReference type="GO" id="GO:0005945">
    <property type="term" value="C:6-phosphofructokinase complex"/>
    <property type="evidence" value="ECO:0007669"/>
    <property type="project" value="TreeGrafter"/>
</dbReference>
<protein>
    <recommendedName>
        <fullName evidence="12">ATP-dependent 6-phosphofructokinase</fullName>
        <shortName evidence="12">ATP-PFK</shortName>
        <shortName evidence="12">Phosphofructokinase</shortName>
        <ecNumber evidence="12">2.7.1.11</ecNumber>
    </recommendedName>
    <alternativeName>
        <fullName evidence="12">Phosphohexokinase</fullName>
    </alternativeName>
</protein>
<dbReference type="NCBIfam" id="NF002872">
    <property type="entry name" value="PRK03202.1"/>
    <property type="match status" value="1"/>
</dbReference>
<comment type="similarity">
    <text evidence="12">Belongs to the phosphofructokinase type A (PFKA) family. Mixed-substrate PFK group III subfamily.</text>
</comment>
<keyword evidence="4 12" id="KW-0963">Cytoplasm</keyword>
<evidence type="ECO:0000256" key="3">
    <source>
        <dbReference type="ARBA" id="ARBA00004679"/>
    </source>
</evidence>
<dbReference type="GO" id="GO:0061621">
    <property type="term" value="P:canonical glycolysis"/>
    <property type="evidence" value="ECO:0007669"/>
    <property type="project" value="TreeGrafter"/>
</dbReference>
<feature type="binding site" evidence="12">
    <location>
        <position position="118"/>
    </location>
    <ligand>
        <name>Mg(2+)</name>
        <dbReference type="ChEBI" id="CHEBI:18420"/>
        <note>catalytic</note>
    </ligand>
</feature>
<evidence type="ECO:0000256" key="11">
    <source>
        <dbReference type="ARBA" id="ARBA00023152"/>
    </source>
</evidence>
<keyword evidence="7 12" id="KW-0547">Nucleotide-binding</keyword>
<feature type="binding site" description="in other chain" evidence="12">
    <location>
        <begin position="287"/>
        <end position="290"/>
    </location>
    <ligand>
        <name>substrate</name>
        <note>ligand shared between dimeric partners</note>
    </ligand>
</feature>
<evidence type="ECO:0000256" key="8">
    <source>
        <dbReference type="ARBA" id="ARBA00022777"/>
    </source>
</evidence>
<comment type="function">
    <text evidence="12">Catalyzes the phosphorylation of D-fructose 6-phosphate to fructose 1,6-bisphosphate by ATP, the first committing step of glycolysis.</text>
</comment>
<dbReference type="UniPathway" id="UPA00109">
    <property type="reaction ID" value="UER00182"/>
</dbReference>
<evidence type="ECO:0000256" key="7">
    <source>
        <dbReference type="ARBA" id="ARBA00022741"/>
    </source>
</evidence>
<comment type="subunit">
    <text evidence="12">Homodimer or homotetramer.</text>
</comment>
<comment type="caution">
    <text evidence="12">Lacks conserved residue(s) required for the propagation of feature annotation.</text>
</comment>